<gene>
    <name evidence="1" type="ORF">F1P90_08670</name>
</gene>
<evidence type="ECO:0000313" key="1">
    <source>
        <dbReference type="EMBL" id="ECR3390059.1"/>
    </source>
</evidence>
<organism evidence="1">
    <name type="scientific">Campylobacter jejuni</name>
    <dbReference type="NCBI Taxonomy" id="197"/>
    <lineage>
        <taxon>Bacteria</taxon>
        <taxon>Pseudomonadati</taxon>
        <taxon>Campylobacterota</taxon>
        <taxon>Epsilonproteobacteria</taxon>
        <taxon>Campylobacterales</taxon>
        <taxon>Campylobacteraceae</taxon>
        <taxon>Campylobacter</taxon>
    </lineage>
</organism>
<sequence length="114" mass="13337">MTCYLHIGTMKTGTSSIQDFLYKNQNLLKIQKTLYPNSIKNSWHLNDHNPFAHAIEYFLEQANFSSLDSYLKPLKQEINNSHSNKVIVSTENIQFLLYNEKYIQELQIILKNLG</sequence>
<accession>A0A5Z1UT53</accession>
<feature type="non-terminal residue" evidence="1">
    <location>
        <position position="114"/>
    </location>
</feature>
<dbReference type="AlphaFoldDB" id="A0A5Z1UT53"/>
<proteinExistence type="predicted"/>
<reference evidence="1" key="1">
    <citation type="submission" date="2019-09" db="EMBL/GenBank/DDBJ databases">
        <authorList>
            <person name="Ashton P.M."/>
            <person name="Dallman T."/>
            <person name="Nair S."/>
            <person name="De Pinna E."/>
            <person name="Peters T."/>
            <person name="Grant K."/>
        </authorList>
    </citation>
    <scope>NUCLEOTIDE SEQUENCE</scope>
    <source>
        <strain evidence="1">137111</strain>
    </source>
</reference>
<protein>
    <recommendedName>
        <fullName evidence="2">Sulfotransferase family protein</fullName>
    </recommendedName>
</protein>
<dbReference type="EMBL" id="AAKFTH010000068">
    <property type="protein sequence ID" value="ECR3390059.1"/>
    <property type="molecule type" value="Genomic_DNA"/>
</dbReference>
<comment type="caution">
    <text evidence="1">The sequence shown here is derived from an EMBL/GenBank/DDBJ whole genome shotgun (WGS) entry which is preliminary data.</text>
</comment>
<name>A0A5Z1UT53_CAMJU</name>
<evidence type="ECO:0008006" key="2">
    <source>
        <dbReference type="Google" id="ProtNLM"/>
    </source>
</evidence>